<keyword evidence="1" id="KW-0812">Transmembrane</keyword>
<proteinExistence type="predicted"/>
<reference evidence="3" key="1">
    <citation type="submission" date="2016-01" db="EMBL/GenBank/DDBJ databases">
        <authorList>
            <person name="Mitreva M."/>
            <person name="Pepin K.H."/>
            <person name="Mihindukulasuriya K.A."/>
            <person name="Fulton R."/>
            <person name="Fronick C."/>
            <person name="O'Laughlin M."/>
            <person name="Miner T."/>
            <person name="Herter B."/>
            <person name="Rosa B.A."/>
            <person name="Cordes M."/>
            <person name="Tomlinson C."/>
            <person name="Wollam A."/>
            <person name="Palsikar V.B."/>
            <person name="Mardis E.R."/>
            <person name="Wilson R.K."/>
        </authorList>
    </citation>
    <scope>NUCLEOTIDE SEQUENCE [LARGE SCALE GENOMIC DNA]</scope>
    <source>
        <strain evidence="3">DNF00019</strain>
    </source>
</reference>
<name>A0A133XST1_9ACTN</name>
<dbReference type="Proteomes" id="UP000070675">
    <property type="component" value="Unassembled WGS sequence"/>
</dbReference>
<dbReference type="PATRIC" id="fig|1393034.3.peg.934"/>
<keyword evidence="3" id="KW-1185">Reference proteome</keyword>
<evidence type="ECO:0000256" key="1">
    <source>
        <dbReference type="SAM" id="Phobius"/>
    </source>
</evidence>
<dbReference type="AlphaFoldDB" id="A0A133XST1"/>
<dbReference type="EMBL" id="LSCR01000026">
    <property type="protein sequence ID" value="KXB34001.1"/>
    <property type="molecule type" value="Genomic_DNA"/>
</dbReference>
<evidence type="ECO:0000313" key="2">
    <source>
        <dbReference type="EMBL" id="KXB34001.1"/>
    </source>
</evidence>
<gene>
    <name evidence="2" type="ORF">HMPREF3192_00970</name>
</gene>
<organism evidence="2 3">
    <name type="scientific">Atopobium deltae</name>
    <dbReference type="NCBI Taxonomy" id="1393034"/>
    <lineage>
        <taxon>Bacteria</taxon>
        <taxon>Bacillati</taxon>
        <taxon>Actinomycetota</taxon>
        <taxon>Coriobacteriia</taxon>
        <taxon>Coriobacteriales</taxon>
        <taxon>Atopobiaceae</taxon>
        <taxon>Atopobium</taxon>
    </lineage>
</organism>
<accession>A0A133XST1</accession>
<dbReference type="STRING" id="1393034.HMPREF3192_00970"/>
<feature type="transmembrane region" description="Helical" evidence="1">
    <location>
        <begin position="48"/>
        <end position="68"/>
    </location>
</feature>
<protein>
    <submittedName>
        <fullName evidence="2">Uncharacterized protein</fullName>
    </submittedName>
</protein>
<sequence length="74" mass="8602">MTPAPLRPHPFTVAHLRKKYEQDPAIKRQQQRCAKRKEHVRQEQDDVYTLYSLLGVATTLYALACLYVRVAYGV</sequence>
<keyword evidence="1" id="KW-1133">Transmembrane helix</keyword>
<evidence type="ECO:0000313" key="3">
    <source>
        <dbReference type="Proteomes" id="UP000070675"/>
    </source>
</evidence>
<keyword evidence="1" id="KW-0472">Membrane</keyword>
<comment type="caution">
    <text evidence="2">The sequence shown here is derived from an EMBL/GenBank/DDBJ whole genome shotgun (WGS) entry which is preliminary data.</text>
</comment>